<dbReference type="EMBL" id="CP035945">
    <property type="protein sequence ID" value="QBE97365.1"/>
    <property type="molecule type" value="Genomic_DNA"/>
</dbReference>
<evidence type="ECO:0000259" key="1">
    <source>
        <dbReference type="Pfam" id="PF12654"/>
    </source>
</evidence>
<feature type="domain" description="DUF3786" evidence="1">
    <location>
        <begin position="21"/>
        <end position="197"/>
    </location>
</feature>
<name>A0A4P6LZY5_9FIRM</name>
<dbReference type="AlphaFoldDB" id="A0A4P6LZY5"/>
<dbReference type="Pfam" id="PF12654">
    <property type="entry name" value="DUF3786"/>
    <property type="match status" value="1"/>
</dbReference>
<sequence length="211" mass="24973">MKKSNYDIMRDQAEVDFLNYDQEKIIAKFGLNFNDDHIYIKFISRLYQINRRSGKVQWLDERKDQLIHAGYNEVMTIFDVLCWSKEYCCLSGEYRQINDVPGAMKSATPGRDFFADYAETFAHKLCELSRACEALGGIQEQVGDVAYRINLFDFLPVKFQYWDSDEEFPAVLKIMWDKNIISYMHYETTYFAVTHLLDRIKENFYSQTNNS</sequence>
<reference evidence="2 3" key="1">
    <citation type="submission" date="2019-01" db="EMBL/GenBank/DDBJ databases">
        <title>PMF-metabolizing Aryl O-demethylase.</title>
        <authorList>
            <person name="Kim M."/>
        </authorList>
    </citation>
    <scope>NUCLEOTIDE SEQUENCE [LARGE SCALE GENOMIC DNA]</scope>
    <source>
        <strain evidence="2 3">PMF1</strain>
    </source>
</reference>
<evidence type="ECO:0000313" key="3">
    <source>
        <dbReference type="Proteomes" id="UP000289794"/>
    </source>
</evidence>
<dbReference type="InterPro" id="IPR024264">
    <property type="entry name" value="DUF3786"/>
</dbReference>
<gene>
    <name evidence="2" type="ORF">PMF13cell1_02921</name>
</gene>
<organism evidence="2 3">
    <name type="scientific">Blautia producta</name>
    <dbReference type="NCBI Taxonomy" id="33035"/>
    <lineage>
        <taxon>Bacteria</taxon>
        <taxon>Bacillati</taxon>
        <taxon>Bacillota</taxon>
        <taxon>Clostridia</taxon>
        <taxon>Lachnospirales</taxon>
        <taxon>Lachnospiraceae</taxon>
        <taxon>Blautia</taxon>
    </lineage>
</organism>
<dbReference type="RefSeq" id="WP_130181185.1">
    <property type="nucleotide sequence ID" value="NZ_CP035945.1"/>
</dbReference>
<dbReference type="Proteomes" id="UP000289794">
    <property type="component" value="Chromosome"/>
</dbReference>
<accession>A0A4P6LZY5</accession>
<evidence type="ECO:0000313" key="2">
    <source>
        <dbReference type="EMBL" id="QBE97365.1"/>
    </source>
</evidence>
<protein>
    <recommendedName>
        <fullName evidence="1">DUF3786 domain-containing protein</fullName>
    </recommendedName>
</protein>
<proteinExistence type="predicted"/>
<dbReference type="KEGG" id="bpro:PMF13cell1_02921"/>